<sequence length="416" mass="47695">MKSKFKLFFIYFLSIIFVITFPSLSSPVKVTYPKPIASSPDYGVSNYTISQNVKYYVEINFSLIHKSINNSEYLFKFARMNDRQPSSSTTQFSPPYQESKLIFSNIIGSNNPPYLLQDKFNNTYDVFNNTLSYGEIISLNQKYNITLNEVVFKGIKEVDSVYNMSDNMFELYSNNSELYYERNNTALIDESNNIVAGITDPILKAKAIYNWVSAYLEYTEDLPAQEKGALWAYNNEKGDCSEYSSLMITLLRIQNIPARKVTGFLISNNPATRPHIGDDWEFTLSRNDGIVTSDFLGHAWVEYYVPEIGWIASDPTWGASSSNYFNKNDYLRFHLNVGQWFPIPELSDDSEFPNPCIVYDKDSSFEFNYQVTITVIEANLTPLEPFPFIFIIFIVVGTSCVVISLSLIIRKRKTGL</sequence>
<keyword evidence="1" id="KW-0812">Transmembrane</keyword>
<evidence type="ECO:0000256" key="1">
    <source>
        <dbReference type="SAM" id="Phobius"/>
    </source>
</evidence>
<accession>A0A0F9J185</accession>
<dbReference type="InterPro" id="IPR038765">
    <property type="entry name" value="Papain-like_cys_pep_sf"/>
</dbReference>
<gene>
    <name evidence="3" type="ORF">LCGC14_1512740</name>
</gene>
<name>A0A0F9J185_9ZZZZ</name>
<dbReference type="AlphaFoldDB" id="A0A0F9J185"/>
<evidence type="ECO:0000259" key="2">
    <source>
        <dbReference type="SMART" id="SM00460"/>
    </source>
</evidence>
<dbReference type="PANTHER" id="PTHR33490">
    <property type="entry name" value="BLR5614 PROTEIN-RELATED"/>
    <property type="match status" value="1"/>
</dbReference>
<feature type="transmembrane region" description="Helical" evidence="1">
    <location>
        <begin position="386"/>
        <end position="409"/>
    </location>
</feature>
<keyword evidence="1" id="KW-1133">Transmembrane helix</keyword>
<dbReference type="Pfam" id="PF01841">
    <property type="entry name" value="Transglut_core"/>
    <property type="match status" value="1"/>
</dbReference>
<proteinExistence type="predicted"/>
<comment type="caution">
    <text evidence="3">The sequence shown here is derived from an EMBL/GenBank/DDBJ whole genome shotgun (WGS) entry which is preliminary data.</text>
</comment>
<dbReference type="EMBL" id="LAZR01011122">
    <property type="protein sequence ID" value="KKM63313.1"/>
    <property type="molecule type" value="Genomic_DNA"/>
</dbReference>
<dbReference type="PANTHER" id="PTHR33490:SF3">
    <property type="entry name" value="CONSERVED INTEGRAL MEMBRANE PROTEIN"/>
    <property type="match status" value="1"/>
</dbReference>
<feature type="domain" description="Transglutaminase-like" evidence="2">
    <location>
        <begin position="232"/>
        <end position="317"/>
    </location>
</feature>
<reference evidence="3" key="1">
    <citation type="journal article" date="2015" name="Nature">
        <title>Complex archaea that bridge the gap between prokaryotes and eukaryotes.</title>
        <authorList>
            <person name="Spang A."/>
            <person name="Saw J.H."/>
            <person name="Jorgensen S.L."/>
            <person name="Zaremba-Niedzwiedzka K."/>
            <person name="Martijn J."/>
            <person name="Lind A.E."/>
            <person name="van Eijk R."/>
            <person name="Schleper C."/>
            <person name="Guy L."/>
            <person name="Ettema T.J."/>
        </authorList>
    </citation>
    <scope>NUCLEOTIDE SEQUENCE</scope>
</reference>
<dbReference type="SUPFAM" id="SSF54001">
    <property type="entry name" value="Cysteine proteinases"/>
    <property type="match status" value="1"/>
</dbReference>
<keyword evidence="1" id="KW-0472">Membrane</keyword>
<dbReference type="SMART" id="SM00460">
    <property type="entry name" value="TGc"/>
    <property type="match status" value="1"/>
</dbReference>
<dbReference type="Gene3D" id="3.10.620.30">
    <property type="match status" value="1"/>
</dbReference>
<dbReference type="InterPro" id="IPR002931">
    <property type="entry name" value="Transglutaminase-like"/>
</dbReference>
<protein>
    <recommendedName>
        <fullName evidence="2">Transglutaminase-like domain-containing protein</fullName>
    </recommendedName>
</protein>
<evidence type="ECO:0000313" key="3">
    <source>
        <dbReference type="EMBL" id="KKM63313.1"/>
    </source>
</evidence>
<organism evidence="3">
    <name type="scientific">marine sediment metagenome</name>
    <dbReference type="NCBI Taxonomy" id="412755"/>
    <lineage>
        <taxon>unclassified sequences</taxon>
        <taxon>metagenomes</taxon>
        <taxon>ecological metagenomes</taxon>
    </lineage>
</organism>